<protein>
    <submittedName>
        <fullName evidence="1">Uncharacterized protein</fullName>
    </submittedName>
</protein>
<reference evidence="2" key="1">
    <citation type="journal article" date="2021" name="Microbiol. Resour. Announc.">
        <title>LGAAP: Leishmaniinae Genome Assembly and Annotation Pipeline.</title>
        <authorList>
            <person name="Almutairi H."/>
            <person name="Urbaniak M.D."/>
            <person name="Bates M.D."/>
            <person name="Jariyapan N."/>
            <person name="Kwakye-Nuako G."/>
            <person name="Thomaz-Soccol V."/>
            <person name="Al-Salem W.S."/>
            <person name="Dillon R.J."/>
            <person name="Bates P.A."/>
            <person name="Gatherer D."/>
        </authorList>
    </citation>
    <scope>NUCLEOTIDE SEQUENCE [LARGE SCALE GENOMIC DNA]</scope>
</reference>
<dbReference type="Proteomes" id="UP000674143">
    <property type="component" value="Unassembled WGS sequence"/>
</dbReference>
<name>A0A836H112_9TRYP</name>
<proteinExistence type="predicted"/>
<evidence type="ECO:0000313" key="2">
    <source>
        <dbReference type="Proteomes" id="UP000674143"/>
    </source>
</evidence>
<dbReference type="AlphaFoldDB" id="A0A836H112"/>
<dbReference type="EMBL" id="JAFHLR010000027">
    <property type="protein sequence ID" value="KAG5475605.1"/>
    <property type="molecule type" value="Genomic_DNA"/>
</dbReference>
<sequence length="95" mass="10685">MKPRIDFLTTTRQRDEVCCALLWLQKNARVSLPPYQACAVASTLGEDWEDLVAGELTHFCCGYHSYLITNEYGNIRHCCESTVSAMALVIDTAVR</sequence>
<gene>
    <name evidence="1" type="ORF">LSCM4_04187</name>
</gene>
<keyword evidence="2" id="KW-1185">Reference proteome</keyword>
<comment type="caution">
    <text evidence="1">The sequence shown here is derived from an EMBL/GenBank/DDBJ whole genome shotgun (WGS) entry which is preliminary data.</text>
</comment>
<dbReference type="RefSeq" id="XP_067062113.1">
    <property type="nucleotide sequence ID" value="XM_067206176.1"/>
</dbReference>
<accession>A0A836H112</accession>
<reference evidence="2" key="2">
    <citation type="journal article" date="2021" name="Sci. Data">
        <title>Chromosome-scale genome sequencing, assembly and annotation of six genomes from subfamily Leishmaniinae.</title>
        <authorList>
            <person name="Almutairi H."/>
            <person name="Urbaniak M.D."/>
            <person name="Bates M.D."/>
            <person name="Jariyapan N."/>
            <person name="Kwakye-Nuako G."/>
            <person name="Thomaz Soccol V."/>
            <person name="Al-Salem W.S."/>
            <person name="Dillon R.J."/>
            <person name="Bates P.A."/>
            <person name="Gatherer D."/>
        </authorList>
    </citation>
    <scope>NUCLEOTIDE SEQUENCE [LARGE SCALE GENOMIC DNA]</scope>
</reference>
<dbReference type="GeneID" id="92360110"/>
<dbReference type="KEGG" id="loi:92360110"/>
<organism evidence="1 2">
    <name type="scientific">Leishmania orientalis</name>
    <dbReference type="NCBI Taxonomy" id="2249476"/>
    <lineage>
        <taxon>Eukaryota</taxon>
        <taxon>Discoba</taxon>
        <taxon>Euglenozoa</taxon>
        <taxon>Kinetoplastea</taxon>
        <taxon>Metakinetoplastina</taxon>
        <taxon>Trypanosomatida</taxon>
        <taxon>Trypanosomatidae</taxon>
        <taxon>Leishmaniinae</taxon>
        <taxon>Leishmania</taxon>
    </lineage>
</organism>
<evidence type="ECO:0000313" key="1">
    <source>
        <dbReference type="EMBL" id="KAG5475605.1"/>
    </source>
</evidence>